<dbReference type="GO" id="GO:0005886">
    <property type="term" value="C:plasma membrane"/>
    <property type="evidence" value="ECO:0007669"/>
    <property type="project" value="UniProtKB-SubCell"/>
</dbReference>
<sequence length="490" mass="52805">MQFSITGKSLSPPRTLRQPIGCLAGAMIRTSQTHFQDLLFDVRILEFSRTLWYASAMNARILAQLALVHVGVSITVVPVTSTLNRVMIADMQMSVTLVAVLVALPYLLSPLQIFLGNWSDRHPAADYHRTPWILLGGLVAATGSYFTVHVAYLLDSNFMLGLGAAVVVFCLWGAGINAASVSYLSLVTDLADEEGRSRAVSIMWTAMIAATIVTAYALSRMLATFSKETLYTAFGAIWLVSVIFVLVGSYRIEPRASARTAQPSNSADDPLLVLRLLALNPQARRFFLYLMIVLISIHAQDVVLEPFGAEALGMSVAATSRLTSIWGVGIFITLLAGILFVKRFGKKTGANVGACVAAVAFASIISAGLLGQPNLFLGSVFLLGLGGGLMTVSNLSFMLDMTVPQAAGLYIGAWSVANFVGQAIGNVISGLLYDMFFWLTGNPLMGYSAVFSLEIVGLLLAVWLFRSISVEQFRRQAEVRLHTVLSLASD</sequence>
<organism evidence="8">
    <name type="scientific">Caldilineaceae bacterium SB0661_bin_32</name>
    <dbReference type="NCBI Taxonomy" id="2605255"/>
    <lineage>
        <taxon>Bacteria</taxon>
        <taxon>Bacillati</taxon>
        <taxon>Chloroflexota</taxon>
        <taxon>Caldilineae</taxon>
        <taxon>Caldilineales</taxon>
        <taxon>Caldilineaceae</taxon>
    </lineage>
</organism>
<feature type="transmembrane region" description="Helical" evidence="6">
    <location>
        <begin position="324"/>
        <end position="341"/>
    </location>
</feature>
<feature type="transmembrane region" description="Helical" evidence="6">
    <location>
        <begin position="91"/>
        <end position="111"/>
    </location>
</feature>
<evidence type="ECO:0000256" key="3">
    <source>
        <dbReference type="ARBA" id="ARBA00022692"/>
    </source>
</evidence>
<evidence type="ECO:0000259" key="7">
    <source>
        <dbReference type="PROSITE" id="PS50850"/>
    </source>
</evidence>
<dbReference type="PANTHER" id="PTHR23538">
    <property type="entry name" value="44.5 KD BACTERIOCHLOROPHYLL SYNTHASE SUBUNIT"/>
    <property type="match status" value="1"/>
</dbReference>
<evidence type="ECO:0000256" key="6">
    <source>
        <dbReference type="SAM" id="Phobius"/>
    </source>
</evidence>
<feature type="transmembrane region" description="Helical" evidence="6">
    <location>
        <begin position="160"/>
        <end position="187"/>
    </location>
</feature>
<dbReference type="InterPro" id="IPR026036">
    <property type="entry name" value="PucC"/>
</dbReference>
<reference evidence="8" key="1">
    <citation type="submission" date="2019-09" db="EMBL/GenBank/DDBJ databases">
        <title>Characterisation of the sponge microbiome using genome-centric metagenomics.</title>
        <authorList>
            <person name="Engelberts J.P."/>
            <person name="Robbins S.J."/>
            <person name="De Goeij J.M."/>
            <person name="Aranda M."/>
            <person name="Bell S.C."/>
            <person name="Webster N.S."/>
        </authorList>
    </citation>
    <scope>NUCLEOTIDE SEQUENCE</scope>
    <source>
        <strain evidence="8">SB0661_bin_32</strain>
    </source>
</reference>
<comment type="caution">
    <text evidence="8">The sequence shown here is derived from an EMBL/GenBank/DDBJ whole genome shotgun (WGS) entry which is preliminary data.</text>
</comment>
<evidence type="ECO:0000256" key="1">
    <source>
        <dbReference type="ARBA" id="ARBA00004651"/>
    </source>
</evidence>
<dbReference type="InterPro" id="IPR004896">
    <property type="entry name" value="PucC-rel"/>
</dbReference>
<name>A0A6B1D5L8_9CHLR</name>
<feature type="transmembrane region" description="Helical" evidence="6">
    <location>
        <begin position="348"/>
        <end position="369"/>
    </location>
</feature>
<dbReference type="AlphaFoldDB" id="A0A6B1D5L8"/>
<evidence type="ECO:0000256" key="4">
    <source>
        <dbReference type="ARBA" id="ARBA00022989"/>
    </source>
</evidence>
<dbReference type="PANTHER" id="PTHR23538:SF1">
    <property type="entry name" value="44.5 KD BACTERIOCHLOROPHYLL SYNTHASE SUBUNIT"/>
    <property type="match status" value="1"/>
</dbReference>
<feature type="transmembrane region" description="Helical" evidence="6">
    <location>
        <begin position="132"/>
        <end position="154"/>
    </location>
</feature>
<accession>A0A6B1D5L8</accession>
<dbReference type="InterPro" id="IPR036259">
    <property type="entry name" value="MFS_trans_sf"/>
</dbReference>
<evidence type="ECO:0000313" key="8">
    <source>
        <dbReference type="EMBL" id="MYC94878.1"/>
    </source>
</evidence>
<feature type="transmembrane region" description="Helical" evidence="6">
    <location>
        <begin position="230"/>
        <end position="250"/>
    </location>
</feature>
<dbReference type="EMBL" id="VXMH01000036">
    <property type="protein sequence ID" value="MYC94878.1"/>
    <property type="molecule type" value="Genomic_DNA"/>
</dbReference>
<feature type="transmembrane region" description="Helical" evidence="6">
    <location>
        <begin position="409"/>
        <end position="432"/>
    </location>
</feature>
<evidence type="ECO:0000256" key="2">
    <source>
        <dbReference type="ARBA" id="ARBA00008412"/>
    </source>
</evidence>
<comment type="subcellular location">
    <subcellularLocation>
        <location evidence="1">Cell membrane</location>
        <topology evidence="1">Multi-pass membrane protein</topology>
    </subcellularLocation>
</comment>
<dbReference type="SUPFAM" id="SSF103473">
    <property type="entry name" value="MFS general substrate transporter"/>
    <property type="match status" value="1"/>
</dbReference>
<feature type="transmembrane region" description="Helical" evidence="6">
    <location>
        <begin position="199"/>
        <end position="218"/>
    </location>
</feature>
<keyword evidence="4 6" id="KW-1133">Transmembrane helix</keyword>
<dbReference type="GO" id="GO:0022857">
    <property type="term" value="F:transmembrane transporter activity"/>
    <property type="evidence" value="ECO:0007669"/>
    <property type="project" value="InterPro"/>
</dbReference>
<dbReference type="Gene3D" id="1.20.1250.20">
    <property type="entry name" value="MFS general substrate transporter like domains"/>
    <property type="match status" value="1"/>
</dbReference>
<proteinExistence type="inferred from homology"/>
<feature type="transmembrane region" description="Helical" evidence="6">
    <location>
        <begin position="61"/>
        <end position="79"/>
    </location>
</feature>
<keyword evidence="5 6" id="KW-0472">Membrane</keyword>
<keyword evidence="3 6" id="KW-0812">Transmembrane</keyword>
<feature type="transmembrane region" description="Helical" evidence="6">
    <location>
        <begin position="375"/>
        <end position="397"/>
    </location>
</feature>
<dbReference type="PIRSF" id="PIRSF016565">
    <property type="entry name" value="PucC"/>
    <property type="match status" value="1"/>
</dbReference>
<dbReference type="PROSITE" id="PS50850">
    <property type="entry name" value="MFS"/>
    <property type="match status" value="1"/>
</dbReference>
<dbReference type="CDD" id="cd06176">
    <property type="entry name" value="MFS_BCD_PucC-like"/>
    <property type="match status" value="1"/>
</dbReference>
<feature type="transmembrane region" description="Helical" evidence="6">
    <location>
        <begin position="286"/>
        <end position="304"/>
    </location>
</feature>
<feature type="transmembrane region" description="Helical" evidence="6">
    <location>
        <begin position="444"/>
        <end position="465"/>
    </location>
</feature>
<protein>
    <submittedName>
        <fullName evidence="8">BCD family MFS transporter</fullName>
    </submittedName>
</protein>
<dbReference type="InterPro" id="IPR020846">
    <property type="entry name" value="MFS_dom"/>
</dbReference>
<comment type="similarity">
    <text evidence="2">Belongs to the PucC family.</text>
</comment>
<dbReference type="Pfam" id="PF03209">
    <property type="entry name" value="PUCC"/>
    <property type="match status" value="1"/>
</dbReference>
<evidence type="ECO:0000256" key="5">
    <source>
        <dbReference type="ARBA" id="ARBA00023136"/>
    </source>
</evidence>
<gene>
    <name evidence="8" type="ORF">F4X14_07895</name>
</gene>
<feature type="domain" description="Major facilitator superfamily (MFS) profile" evidence="7">
    <location>
        <begin position="277"/>
        <end position="490"/>
    </location>
</feature>